<protein>
    <recommendedName>
        <fullName evidence="6">FERM domain-containing protein</fullName>
    </recommendedName>
</protein>
<dbReference type="InterPro" id="IPR014352">
    <property type="entry name" value="FERM/acyl-CoA-bd_prot_sf"/>
</dbReference>
<dbReference type="GO" id="GO:0005737">
    <property type="term" value="C:cytoplasm"/>
    <property type="evidence" value="ECO:0007669"/>
    <property type="project" value="UniProtKB-SubCell"/>
</dbReference>
<name>A0A7J5Z5J1_DISMA</name>
<evidence type="ECO:0000256" key="4">
    <source>
        <dbReference type="ARBA" id="ARBA00023136"/>
    </source>
</evidence>
<dbReference type="InterPro" id="IPR011993">
    <property type="entry name" value="PH-like_dom_sf"/>
</dbReference>
<dbReference type="InterPro" id="IPR019748">
    <property type="entry name" value="FERM_central"/>
</dbReference>
<dbReference type="InterPro" id="IPR041788">
    <property type="entry name" value="FARP1/FARP2/FRMD7_FERM_C"/>
</dbReference>
<comment type="caution">
    <text evidence="7">The sequence shown here is derived from an EMBL/GenBank/DDBJ whole genome shotgun (WGS) entry which is preliminary data.</text>
</comment>
<dbReference type="Pfam" id="PF09380">
    <property type="entry name" value="FERM_C"/>
    <property type="match status" value="1"/>
</dbReference>
<accession>A0A7J5Z5J1</accession>
<evidence type="ECO:0000256" key="3">
    <source>
        <dbReference type="ARBA" id="ARBA00022490"/>
    </source>
</evidence>
<feature type="compositionally biased region" description="Polar residues" evidence="5">
    <location>
        <begin position="343"/>
        <end position="353"/>
    </location>
</feature>
<feature type="region of interest" description="Disordered" evidence="5">
    <location>
        <begin position="1"/>
        <end position="25"/>
    </location>
</feature>
<dbReference type="CDD" id="cd14473">
    <property type="entry name" value="FERM_B-lobe"/>
    <property type="match status" value="1"/>
</dbReference>
<keyword evidence="3" id="KW-0963">Cytoplasm</keyword>
<keyword evidence="8" id="KW-1185">Reference proteome</keyword>
<evidence type="ECO:0000313" key="8">
    <source>
        <dbReference type="Proteomes" id="UP000518266"/>
    </source>
</evidence>
<comment type="subcellular location">
    <subcellularLocation>
        <location evidence="2">Cytoplasm</location>
    </subcellularLocation>
    <subcellularLocation>
        <location evidence="1">Membrane</location>
    </subcellularLocation>
</comment>
<dbReference type="Gene3D" id="3.10.20.90">
    <property type="entry name" value="Phosphatidylinositol 3-kinase Catalytic Subunit, Chain A, domain 1"/>
    <property type="match status" value="1"/>
</dbReference>
<evidence type="ECO:0000313" key="7">
    <source>
        <dbReference type="EMBL" id="KAF3857084.1"/>
    </source>
</evidence>
<dbReference type="FunFam" id="1.20.80.10:FF:000005">
    <property type="entry name" value="FERM, RhoGEF and pleckstrin domain-containing protein 1"/>
    <property type="match status" value="1"/>
</dbReference>
<dbReference type="SMART" id="SM00295">
    <property type="entry name" value="B41"/>
    <property type="match status" value="1"/>
</dbReference>
<dbReference type="Gene3D" id="1.20.80.10">
    <property type="match status" value="1"/>
</dbReference>
<dbReference type="Pfam" id="PF08736">
    <property type="entry name" value="FA"/>
    <property type="match status" value="1"/>
</dbReference>
<dbReference type="Proteomes" id="UP000518266">
    <property type="component" value="Unassembled WGS sequence"/>
</dbReference>
<evidence type="ECO:0000256" key="2">
    <source>
        <dbReference type="ARBA" id="ARBA00004496"/>
    </source>
</evidence>
<dbReference type="AlphaFoldDB" id="A0A7J5Z5J1"/>
<dbReference type="SUPFAM" id="SSF54236">
    <property type="entry name" value="Ubiquitin-like"/>
    <property type="match status" value="1"/>
</dbReference>
<feature type="region of interest" description="Disordered" evidence="5">
    <location>
        <begin position="319"/>
        <end position="449"/>
    </location>
</feature>
<evidence type="ECO:0000259" key="6">
    <source>
        <dbReference type="PROSITE" id="PS50057"/>
    </source>
</evidence>
<feature type="compositionally biased region" description="Polar residues" evidence="5">
    <location>
        <begin position="320"/>
        <end position="334"/>
    </location>
</feature>
<dbReference type="GO" id="GO:0016020">
    <property type="term" value="C:membrane"/>
    <property type="evidence" value="ECO:0007669"/>
    <property type="project" value="UniProtKB-SubCell"/>
</dbReference>
<dbReference type="InterPro" id="IPR018980">
    <property type="entry name" value="FERM_PH-like_C"/>
</dbReference>
<dbReference type="FunFam" id="2.30.29.30:FF:000002">
    <property type="entry name" value="Band 4.1-like protein 5 isoform 1"/>
    <property type="match status" value="1"/>
</dbReference>
<dbReference type="CDD" id="cd13193">
    <property type="entry name" value="FERM_C_FARP1-like"/>
    <property type="match status" value="1"/>
</dbReference>
<keyword evidence="4" id="KW-0472">Membrane</keyword>
<dbReference type="OrthoDB" id="9990815at2759"/>
<dbReference type="InterPro" id="IPR000299">
    <property type="entry name" value="FERM_domain"/>
</dbReference>
<feature type="domain" description="FERM" evidence="6">
    <location>
        <begin position="1"/>
        <end position="272"/>
    </location>
</feature>
<gene>
    <name evidence="7" type="ORF">F7725_008943</name>
</gene>
<dbReference type="InterPro" id="IPR019749">
    <property type="entry name" value="Band_41_domain"/>
</dbReference>
<dbReference type="InterPro" id="IPR051835">
    <property type="entry name" value="RAC1-GEF"/>
</dbReference>
<dbReference type="InterPro" id="IPR035963">
    <property type="entry name" value="FERM_2"/>
</dbReference>
<dbReference type="InterPro" id="IPR029071">
    <property type="entry name" value="Ubiquitin-like_domsf"/>
</dbReference>
<dbReference type="InterPro" id="IPR014847">
    <property type="entry name" value="FA"/>
</dbReference>
<dbReference type="InterPro" id="IPR018979">
    <property type="entry name" value="FERM_N"/>
</dbReference>
<dbReference type="SUPFAM" id="SSF50729">
    <property type="entry name" value="PH domain-like"/>
    <property type="match status" value="1"/>
</dbReference>
<dbReference type="GO" id="GO:0005085">
    <property type="term" value="F:guanyl-nucleotide exchange factor activity"/>
    <property type="evidence" value="ECO:0007669"/>
    <property type="project" value="TreeGrafter"/>
</dbReference>
<evidence type="ECO:0000256" key="1">
    <source>
        <dbReference type="ARBA" id="ARBA00004370"/>
    </source>
</evidence>
<proteinExistence type="predicted"/>
<dbReference type="SMART" id="SM01196">
    <property type="entry name" value="FERM_C"/>
    <property type="match status" value="1"/>
</dbReference>
<dbReference type="Gene3D" id="2.30.29.30">
    <property type="entry name" value="Pleckstrin-homology domain (PH domain)/Phosphotyrosine-binding domain (PTB)"/>
    <property type="match status" value="1"/>
</dbReference>
<dbReference type="PANTHER" id="PTHR45858">
    <property type="entry name" value="FERM DOMAIN CONTAINING PROTEIN"/>
    <property type="match status" value="1"/>
</dbReference>
<dbReference type="SMART" id="SM01195">
    <property type="entry name" value="FA"/>
    <property type="match status" value="1"/>
</dbReference>
<organism evidence="7 8">
    <name type="scientific">Dissostichus mawsoni</name>
    <name type="common">Antarctic cod</name>
    <dbReference type="NCBI Taxonomy" id="36200"/>
    <lineage>
        <taxon>Eukaryota</taxon>
        <taxon>Metazoa</taxon>
        <taxon>Chordata</taxon>
        <taxon>Craniata</taxon>
        <taxon>Vertebrata</taxon>
        <taxon>Euteleostomi</taxon>
        <taxon>Actinopterygii</taxon>
        <taxon>Neopterygii</taxon>
        <taxon>Teleostei</taxon>
        <taxon>Neoteleostei</taxon>
        <taxon>Acanthomorphata</taxon>
        <taxon>Eupercaria</taxon>
        <taxon>Perciformes</taxon>
        <taxon>Notothenioidei</taxon>
        <taxon>Nototheniidae</taxon>
        <taxon>Dissostichus</taxon>
    </lineage>
</organism>
<dbReference type="SUPFAM" id="SSF47031">
    <property type="entry name" value="Second domain of FERM"/>
    <property type="match status" value="1"/>
</dbReference>
<dbReference type="PANTHER" id="PTHR45858:SF2">
    <property type="entry name" value="FERM, ARHGEF AND PLECKSTRIN DOMAIN-CONTAINING PROTEIN 1"/>
    <property type="match status" value="1"/>
</dbReference>
<dbReference type="Pfam" id="PF00373">
    <property type="entry name" value="FERM_M"/>
    <property type="match status" value="1"/>
</dbReference>
<dbReference type="PROSITE" id="PS50057">
    <property type="entry name" value="FERM_3"/>
    <property type="match status" value="1"/>
</dbReference>
<dbReference type="Pfam" id="PF09379">
    <property type="entry name" value="FERM_N"/>
    <property type="match status" value="1"/>
</dbReference>
<evidence type="ECO:0000256" key="5">
    <source>
        <dbReference type="SAM" id="MobiDB-lite"/>
    </source>
</evidence>
<reference evidence="7 8" key="1">
    <citation type="submission" date="2020-03" db="EMBL/GenBank/DDBJ databases">
        <title>Dissostichus mawsoni Genome sequencing and assembly.</title>
        <authorList>
            <person name="Park H."/>
        </authorList>
    </citation>
    <scope>NUCLEOTIDE SEQUENCE [LARGE SCALE GENOMIC DNA]</scope>
    <source>
        <strain evidence="7">DM0001</strain>
        <tissue evidence="7">Muscle</tissue>
    </source>
</reference>
<sequence length="449" mass="50705">MSAPDSFGISTLEPGHRPPAQTPPGRQVSIRVQMLDDTQEVFQISQRSPGKVLFDLVCVHLNVVWLDLLKPTLKQLRRPKNTILRFVVKFFPPDHTQLLEELTRYLFALQIKRDLACGHLICNDTSAALMVSHIIQSEIGDFDETQSWQHLLHNKYLPDQDAIRDKITDCHRKHMYGVRLHPAKDREGTKLSLAVAHIGVLVFQGYTKINAFNWSKVRKLSFKRKRFLIKLRADPAQSAHHDTLEFAMASRDCCKIFWKICVEYHAFFRLFEEPKPKPKPILFTRGSSFRFSGRTQKQIIDYVKDTELKKVPFERKHSKILSNSGMTPQSSSFRTHVPKESAMSVQSSDQPDSSRLGPRGECNGSEDPPGATSNTNGFHDEPTAPKSDPTQSKQNHNGGGSASDRQFLNPGPSCRANKGSSSSIPYIDCSDIDSECDVTKKQQGPQRGK</sequence>
<dbReference type="EMBL" id="JAAKFY010000005">
    <property type="protein sequence ID" value="KAF3857084.1"/>
    <property type="molecule type" value="Genomic_DNA"/>
</dbReference>